<feature type="chain" id="PRO_5021943270" description="Carboxypeptidase-like regulatory domain-containing protein" evidence="1">
    <location>
        <begin position="21"/>
        <end position="238"/>
    </location>
</feature>
<name>A0A512RGG2_9BACT</name>
<proteinExistence type="predicted"/>
<evidence type="ECO:0008006" key="4">
    <source>
        <dbReference type="Google" id="ProtNLM"/>
    </source>
</evidence>
<evidence type="ECO:0000313" key="3">
    <source>
        <dbReference type="Proteomes" id="UP000321436"/>
    </source>
</evidence>
<comment type="caution">
    <text evidence="2">The sequence shown here is derived from an EMBL/GenBank/DDBJ whole genome shotgun (WGS) entry which is preliminary data.</text>
</comment>
<keyword evidence="1" id="KW-0732">Signal</keyword>
<dbReference type="InterPro" id="IPR008969">
    <property type="entry name" value="CarboxyPept-like_regulatory"/>
</dbReference>
<organism evidence="2 3">
    <name type="scientific">Chitinophaga cymbidii</name>
    <dbReference type="NCBI Taxonomy" id="1096750"/>
    <lineage>
        <taxon>Bacteria</taxon>
        <taxon>Pseudomonadati</taxon>
        <taxon>Bacteroidota</taxon>
        <taxon>Chitinophagia</taxon>
        <taxon>Chitinophagales</taxon>
        <taxon>Chitinophagaceae</taxon>
        <taxon>Chitinophaga</taxon>
    </lineage>
</organism>
<feature type="signal peptide" evidence="1">
    <location>
        <begin position="1"/>
        <end position="20"/>
    </location>
</feature>
<dbReference type="AlphaFoldDB" id="A0A512RGG2"/>
<reference evidence="2 3" key="1">
    <citation type="submission" date="2019-07" db="EMBL/GenBank/DDBJ databases">
        <title>Whole genome shotgun sequence of Chitinophaga cymbidii NBRC 109752.</title>
        <authorList>
            <person name="Hosoyama A."/>
            <person name="Uohara A."/>
            <person name="Ohji S."/>
            <person name="Ichikawa N."/>
        </authorList>
    </citation>
    <scope>NUCLEOTIDE SEQUENCE [LARGE SCALE GENOMIC DNA]</scope>
    <source>
        <strain evidence="2 3">NBRC 109752</strain>
    </source>
</reference>
<dbReference type="Proteomes" id="UP000321436">
    <property type="component" value="Unassembled WGS sequence"/>
</dbReference>
<dbReference type="SUPFAM" id="SSF49464">
    <property type="entry name" value="Carboxypeptidase regulatory domain-like"/>
    <property type="match status" value="1"/>
</dbReference>
<protein>
    <recommendedName>
        <fullName evidence="4">Carboxypeptidase-like regulatory domain-containing protein</fullName>
    </recommendedName>
</protein>
<dbReference type="EMBL" id="BKAU01000001">
    <property type="protein sequence ID" value="GEP94776.1"/>
    <property type="molecule type" value="Genomic_DNA"/>
</dbReference>
<accession>A0A512RGG2</accession>
<keyword evidence="3" id="KW-1185">Reference proteome</keyword>
<gene>
    <name evidence="2" type="ORF">CCY01nite_10360</name>
</gene>
<dbReference type="OrthoDB" id="714262at2"/>
<sequence>MRKALSFICFFCLVFLSAQAQSVLQGRIMGRDSLPLAGVSIQNIHSKAVAVTNSEGIYSIAVNDQDTILFRALGYVTLALRAALVPRVLYLRSQAMDLHGVEIVQRSYLKDSLALREEYQKGFTFRRPKFGEVVKIIPLGIGININQLQKALSFKSNKRSDAFKERLINYEQDKFIDQRFTPELVANLTGLDGDSLRYFMDHHRPSFEFAREASQYDLLLFIKQSAEKYRRNAAVISQ</sequence>
<evidence type="ECO:0000313" key="2">
    <source>
        <dbReference type="EMBL" id="GEP94776.1"/>
    </source>
</evidence>
<dbReference type="RefSeq" id="WP_146858458.1">
    <property type="nucleotide sequence ID" value="NZ_BKAU01000001.1"/>
</dbReference>
<evidence type="ECO:0000256" key="1">
    <source>
        <dbReference type="SAM" id="SignalP"/>
    </source>
</evidence>